<keyword evidence="2" id="KW-1185">Reference proteome</keyword>
<reference evidence="1 2" key="1">
    <citation type="submission" date="2020-09" db="EMBL/GenBank/DDBJ databases">
        <title>Genome seq and assembly of Chryseobacterium sp.</title>
        <authorList>
            <person name="Chhetri G."/>
        </authorList>
    </citation>
    <scope>NUCLEOTIDE SEQUENCE [LARGE SCALE GENOMIC DNA]</scope>
    <source>
        <strain evidence="1 2">GCR10</strain>
    </source>
</reference>
<gene>
    <name evidence="1" type="ORF">IC610_15170</name>
</gene>
<comment type="caution">
    <text evidence="1">The sequence shown here is derived from an EMBL/GenBank/DDBJ whole genome shotgun (WGS) entry which is preliminary data.</text>
</comment>
<evidence type="ECO:0000313" key="1">
    <source>
        <dbReference type="EMBL" id="MBD8083760.1"/>
    </source>
</evidence>
<accession>A0ABR8ZEQ6</accession>
<sequence length="280" mass="32264">MRKTIWVIASALLLSNCKKEVSPTHNAVVNRTTQQQDSAETVSKAIDSTSRKEAKIETFDFITELCTNKGYFDSNTYSRREIEDTYKLWFNHGGISLSTPSVFKPQDLYKVRREKDAILAQLDADFLKSKKNLENLVVVKTPYWQNIKSAYLKMLKQDYQKNKIQIESFSNPSVLLNNSFTKNCQNYAKALNSSDAEIMEEWRKLRGEMSKRNGNPAKVMRDFESNAQSADWKDFATADLITFGWGNCANQDVERPLHDEKMNKQFESLFTKTDSECDEP</sequence>
<organism evidence="1 2">
    <name type="scientific">Chryseobacterium caseinilyticum</name>
    <dbReference type="NCBI Taxonomy" id="2771428"/>
    <lineage>
        <taxon>Bacteria</taxon>
        <taxon>Pseudomonadati</taxon>
        <taxon>Bacteroidota</taxon>
        <taxon>Flavobacteriia</taxon>
        <taxon>Flavobacteriales</taxon>
        <taxon>Weeksellaceae</taxon>
        <taxon>Chryseobacterium group</taxon>
        <taxon>Chryseobacterium</taxon>
    </lineage>
</organism>
<dbReference type="RefSeq" id="WP_191737614.1">
    <property type="nucleotide sequence ID" value="NZ_JACYFS010000005.1"/>
</dbReference>
<dbReference type="EMBL" id="JACYFS010000005">
    <property type="protein sequence ID" value="MBD8083760.1"/>
    <property type="molecule type" value="Genomic_DNA"/>
</dbReference>
<proteinExistence type="predicted"/>
<evidence type="ECO:0000313" key="2">
    <source>
        <dbReference type="Proteomes" id="UP000637299"/>
    </source>
</evidence>
<dbReference type="Proteomes" id="UP000637299">
    <property type="component" value="Unassembled WGS sequence"/>
</dbReference>
<protein>
    <submittedName>
        <fullName evidence="1">Uncharacterized protein</fullName>
    </submittedName>
</protein>
<name>A0ABR8ZEQ6_9FLAO</name>